<organism evidence="5 6">
    <name type="scientific">Gordonia jinghuaiqii</name>
    <dbReference type="NCBI Taxonomy" id="2758710"/>
    <lineage>
        <taxon>Bacteria</taxon>
        <taxon>Bacillati</taxon>
        <taxon>Actinomycetota</taxon>
        <taxon>Actinomycetes</taxon>
        <taxon>Mycobacteriales</taxon>
        <taxon>Gordoniaceae</taxon>
        <taxon>Gordonia</taxon>
    </lineage>
</organism>
<dbReference type="PANTHER" id="PTHR37042">
    <property type="entry name" value="OUTER MEMBRANE PROTEIN RV1973"/>
    <property type="match status" value="1"/>
</dbReference>
<proteinExistence type="predicted"/>
<protein>
    <recommendedName>
        <fullName evidence="7">Mce-associated membrane protein</fullName>
    </recommendedName>
</protein>
<comment type="subcellular location">
    <subcellularLocation>
        <location evidence="1">Membrane</location>
    </subcellularLocation>
</comment>
<dbReference type="PANTHER" id="PTHR37042:SF4">
    <property type="entry name" value="OUTER MEMBRANE PROTEIN RV1973"/>
    <property type="match status" value="1"/>
</dbReference>
<feature type="compositionally biased region" description="Acidic residues" evidence="3">
    <location>
        <begin position="14"/>
        <end position="25"/>
    </location>
</feature>
<reference evidence="6" key="1">
    <citation type="submission" date="2020-07" db="EMBL/GenBank/DDBJ databases">
        <title>novel species isolated from the respiratory tract of Marmot.</title>
        <authorList>
            <person name="Zhang G."/>
        </authorList>
    </citation>
    <scope>NUCLEOTIDE SEQUENCE [LARGE SCALE GENOMIC DNA]</scope>
    <source>
        <strain evidence="6">686</strain>
    </source>
</reference>
<dbReference type="GO" id="GO:0016020">
    <property type="term" value="C:membrane"/>
    <property type="evidence" value="ECO:0007669"/>
    <property type="project" value="UniProtKB-SubCell"/>
</dbReference>
<dbReference type="KEGG" id="gji:H1R19_12425"/>
<dbReference type="Proteomes" id="UP000515663">
    <property type="component" value="Chromosome"/>
</dbReference>
<keyword evidence="4" id="KW-1133">Transmembrane helix</keyword>
<sequence>MKADISHENQNDTETTETDATEVESGEPAANQTEPSESSSSTFSKSNIDKIKAAKSGRSKTVTLEKSTRRTESGSDAESDDAAHAESGAAPGDGGSTGGTRRTGSGRRAAGIAVFAVVAIIAIAAAALAIVLGLQLKNRVDADNAGQEALRTAEGYAVALTSIDTRNLDKDFARVLDGATGEFKDMYASSSSQLRQLLVDNQATGKGTVVDAGIKSQSPNKVEVMLFVDQTVTNTASPDPRIDRSRIVMTMEKIDGRWLASKVELP</sequence>
<feature type="region of interest" description="Disordered" evidence="3">
    <location>
        <begin position="1"/>
        <end position="105"/>
    </location>
</feature>
<dbReference type="AlphaFoldDB" id="A0A7D7LP58"/>
<keyword evidence="6" id="KW-1185">Reference proteome</keyword>
<feature type="compositionally biased region" description="Low complexity" evidence="3">
    <location>
        <begin position="36"/>
        <end position="46"/>
    </location>
</feature>
<evidence type="ECO:0000256" key="2">
    <source>
        <dbReference type="ARBA" id="ARBA00023136"/>
    </source>
</evidence>
<feature type="transmembrane region" description="Helical" evidence="4">
    <location>
        <begin position="109"/>
        <end position="134"/>
    </location>
</feature>
<dbReference type="EMBL" id="CP059491">
    <property type="protein sequence ID" value="QMS99799.1"/>
    <property type="molecule type" value="Genomic_DNA"/>
</dbReference>
<evidence type="ECO:0000256" key="3">
    <source>
        <dbReference type="SAM" id="MobiDB-lite"/>
    </source>
</evidence>
<feature type="compositionally biased region" description="Basic and acidic residues" evidence="3">
    <location>
        <begin position="1"/>
        <end position="10"/>
    </location>
</feature>
<evidence type="ECO:0008006" key="7">
    <source>
        <dbReference type="Google" id="ProtNLM"/>
    </source>
</evidence>
<name>A0A7D7LP58_9ACTN</name>
<gene>
    <name evidence="5" type="ORF">H1R19_12425</name>
</gene>
<dbReference type="RefSeq" id="WP_219849172.1">
    <property type="nucleotide sequence ID" value="NZ_CP059491.1"/>
</dbReference>
<evidence type="ECO:0000313" key="6">
    <source>
        <dbReference type="Proteomes" id="UP000515663"/>
    </source>
</evidence>
<keyword evidence="4" id="KW-0812">Transmembrane</keyword>
<keyword evidence="2 4" id="KW-0472">Membrane</keyword>
<evidence type="ECO:0000256" key="4">
    <source>
        <dbReference type="SAM" id="Phobius"/>
    </source>
</evidence>
<evidence type="ECO:0000313" key="5">
    <source>
        <dbReference type="EMBL" id="QMS99799.1"/>
    </source>
</evidence>
<evidence type="ECO:0000256" key="1">
    <source>
        <dbReference type="ARBA" id="ARBA00004370"/>
    </source>
</evidence>
<accession>A0A7D7LP58</accession>